<reference evidence="1 2" key="1">
    <citation type="journal article" date="2009" name="Nature">
        <title>Evolution of pathogenicity and sexual reproduction in eight Candida genomes.</title>
        <authorList>
            <person name="Butler G."/>
            <person name="Rasmussen M.D."/>
            <person name="Lin M.F."/>
            <person name="Santos M.A."/>
            <person name="Sakthikumar S."/>
            <person name="Munro C.A."/>
            <person name="Rheinbay E."/>
            <person name="Grabherr M."/>
            <person name="Forche A."/>
            <person name="Reedy J.L."/>
            <person name="Agrafioti I."/>
            <person name="Arnaud M.B."/>
            <person name="Bates S."/>
            <person name="Brown A.J."/>
            <person name="Brunke S."/>
            <person name="Costanzo M.C."/>
            <person name="Fitzpatrick D.A."/>
            <person name="de Groot P.W."/>
            <person name="Harris D."/>
            <person name="Hoyer L.L."/>
            <person name="Hube B."/>
            <person name="Klis F.M."/>
            <person name="Kodira C."/>
            <person name="Lennard N."/>
            <person name="Logue M.E."/>
            <person name="Martin R."/>
            <person name="Neiman A.M."/>
            <person name="Nikolaou E."/>
            <person name="Quail M.A."/>
            <person name="Quinn J."/>
            <person name="Santos M.C."/>
            <person name="Schmitzberger F.F."/>
            <person name="Sherlock G."/>
            <person name="Shah P."/>
            <person name="Silverstein K.A."/>
            <person name="Skrzypek M.S."/>
            <person name="Soll D."/>
            <person name="Staggs R."/>
            <person name="Stansfield I."/>
            <person name="Stumpf M.P."/>
            <person name="Sudbery P.E."/>
            <person name="Srikantha T."/>
            <person name="Zeng Q."/>
            <person name="Berman J."/>
            <person name="Berriman M."/>
            <person name="Heitman J."/>
            <person name="Gow N.A."/>
            <person name="Lorenz M.C."/>
            <person name="Birren B.W."/>
            <person name="Kellis M."/>
            <person name="Cuomo C.A."/>
        </authorList>
    </citation>
    <scope>NUCLEOTIDE SEQUENCE [LARGE SCALE GENOMIC DNA]</scope>
    <source>
        <strain evidence="2">ATCC 11503 / BCRC 21390 / CBS 2605 / JCM 1781 / NBRC 1676 / NRRL YB-4239</strain>
    </source>
</reference>
<dbReference type="AlphaFoldDB" id="A5E0S6"/>
<gene>
    <name evidence="1" type="ORF">LELG_03213</name>
</gene>
<accession>A5E0S6</accession>
<dbReference type="eggNOG" id="ENOG502T3B2">
    <property type="taxonomic scope" value="Eukaryota"/>
</dbReference>
<name>A5E0S6_LODEL</name>
<evidence type="ECO:0000313" key="2">
    <source>
        <dbReference type="Proteomes" id="UP000001996"/>
    </source>
</evidence>
<sequence>MIPLKYTRLLIYPYLNQNAAKVSLTINRTYYSAKSYHGNHQQRDKPNANILNDTKNGKMQEQNKDWDQNQNHEQGIGREKEMAKYDQLIKQAVHQSIGNSGTNTNVIGGTSYEFATKPLSSANFSEPSKRLPLRTILFLIAVSSTLSMLLYSVVQYIKFESDTMEKNGKLRLQSIFFLPLWFNTNILSKKTYKYPYGIRYLDPEYYEYLVTEIAQFNQQSSGHLTTSHEVENFVKSLELNNVYYGVLEKISANKKIRELFGLPLVLESRNEKDQKNLTNPINFKDNDFKIWVEVKHPSVSGLQIELAKFKDQSSEIVKTNITFNWTVKPINWRAITDNVLTSLGIGLNKLETSNANIKIHEDSSGRIHEVQQEKDKHQVIQKNRDYEINFKNEINVMDKSGTKTGVVRYQGHIDFDHLLINKGVKITRIDLVFEDTVYRIA</sequence>
<dbReference type="InParanoid" id="A5E0S6"/>
<dbReference type="EMBL" id="CH981527">
    <property type="protein sequence ID" value="EDK45034.1"/>
    <property type="molecule type" value="Genomic_DNA"/>
</dbReference>
<dbReference type="GeneID" id="5232533"/>
<proteinExistence type="predicted"/>
<keyword evidence="2" id="KW-1185">Reference proteome</keyword>
<dbReference type="KEGG" id="lel:PVL30_002706"/>
<dbReference type="Proteomes" id="UP000001996">
    <property type="component" value="Unassembled WGS sequence"/>
</dbReference>
<protein>
    <submittedName>
        <fullName evidence="1">Uncharacterized protein</fullName>
    </submittedName>
</protein>
<dbReference type="OrthoDB" id="4088947at2759"/>
<dbReference type="HOGENOM" id="CLU_750104_0_0_1"/>
<organism evidence="1 2">
    <name type="scientific">Lodderomyces elongisporus (strain ATCC 11503 / CBS 2605 / JCM 1781 / NBRC 1676 / NRRL YB-4239)</name>
    <name type="common">Yeast</name>
    <name type="synonym">Saccharomyces elongisporus</name>
    <dbReference type="NCBI Taxonomy" id="379508"/>
    <lineage>
        <taxon>Eukaryota</taxon>
        <taxon>Fungi</taxon>
        <taxon>Dikarya</taxon>
        <taxon>Ascomycota</taxon>
        <taxon>Saccharomycotina</taxon>
        <taxon>Pichiomycetes</taxon>
        <taxon>Debaryomycetaceae</taxon>
        <taxon>Candida/Lodderomyces clade</taxon>
        <taxon>Lodderomyces</taxon>
    </lineage>
</organism>
<evidence type="ECO:0000313" key="1">
    <source>
        <dbReference type="EMBL" id="EDK45034.1"/>
    </source>
</evidence>
<dbReference type="VEuPathDB" id="FungiDB:LELG_03213"/>